<dbReference type="Proteomes" id="UP001595548">
    <property type="component" value="Unassembled WGS sequence"/>
</dbReference>
<dbReference type="InterPro" id="IPR050984">
    <property type="entry name" value="Gfo/Idh/MocA_domain"/>
</dbReference>
<gene>
    <name evidence="5" type="ORF">ACFOEB_04340</name>
</gene>
<dbReference type="InterPro" id="IPR000683">
    <property type="entry name" value="Gfo/Idh/MocA-like_OxRdtase_N"/>
</dbReference>
<dbReference type="PANTHER" id="PTHR22604:SF105">
    <property type="entry name" value="TRANS-1,2-DIHYDROBENZENE-1,2-DIOL DEHYDROGENASE"/>
    <property type="match status" value="1"/>
</dbReference>
<accession>A0ABV7HNX5</accession>
<dbReference type="Gene3D" id="3.30.360.10">
    <property type="entry name" value="Dihydrodipicolinate Reductase, domain 2"/>
    <property type="match status" value="1"/>
</dbReference>
<dbReference type="InterPro" id="IPR036291">
    <property type="entry name" value="NAD(P)-bd_dom_sf"/>
</dbReference>
<dbReference type="SUPFAM" id="SSF51735">
    <property type="entry name" value="NAD(P)-binding Rossmann-fold domains"/>
    <property type="match status" value="1"/>
</dbReference>
<keyword evidence="2" id="KW-0560">Oxidoreductase</keyword>
<comment type="similarity">
    <text evidence="1">Belongs to the Gfo/Idh/MocA family.</text>
</comment>
<organism evidence="5 6">
    <name type="scientific">Gilvimarinus japonicus</name>
    <dbReference type="NCBI Taxonomy" id="1796469"/>
    <lineage>
        <taxon>Bacteria</taxon>
        <taxon>Pseudomonadati</taxon>
        <taxon>Pseudomonadota</taxon>
        <taxon>Gammaproteobacteria</taxon>
        <taxon>Cellvibrionales</taxon>
        <taxon>Cellvibrionaceae</taxon>
        <taxon>Gilvimarinus</taxon>
    </lineage>
</organism>
<feature type="domain" description="GFO/IDH/MocA-like oxidoreductase" evidence="4">
    <location>
        <begin position="132"/>
        <end position="247"/>
    </location>
</feature>
<evidence type="ECO:0000256" key="1">
    <source>
        <dbReference type="ARBA" id="ARBA00010928"/>
    </source>
</evidence>
<dbReference type="RefSeq" id="WP_382414664.1">
    <property type="nucleotide sequence ID" value="NZ_AP031500.1"/>
</dbReference>
<evidence type="ECO:0000259" key="3">
    <source>
        <dbReference type="Pfam" id="PF01408"/>
    </source>
</evidence>
<dbReference type="PANTHER" id="PTHR22604">
    <property type="entry name" value="OXIDOREDUCTASES"/>
    <property type="match status" value="1"/>
</dbReference>
<dbReference type="InterPro" id="IPR055170">
    <property type="entry name" value="GFO_IDH_MocA-like_dom"/>
</dbReference>
<protein>
    <submittedName>
        <fullName evidence="5">Gfo/Idh/MocA family protein</fullName>
    </submittedName>
</protein>
<dbReference type="EMBL" id="JBHRTL010000004">
    <property type="protein sequence ID" value="MFC3154423.1"/>
    <property type="molecule type" value="Genomic_DNA"/>
</dbReference>
<sequence>MKKVRWGIVSTGRIAGQFAQDFSAVKNAQLHAVAARNLDKAKQFAFAHNITNAYSSYEALFSDPNIHAVYIGTPHSLHYQHARAALEAGKAVLCEKPLTVSVAECESLQAMARDNGVYLMEAMWTYFLPALRKAKQWVDEGRIGNIKHIKADFGYPQLPFDPKKREYDADLAGGCLLEMGVYPVALAWLFMPQTPDDVQVISRFAPNGVEDDLAIHFNYRDAVASLGTSFRCKLQNWAYIIGDEGYIAIPDFWRASECSLYVLDEQVDKFIDNRQEQGFCFEAQAVTDDLIAKRLESQTVSFADSLAFARHMDLIRETFKR</sequence>
<evidence type="ECO:0000259" key="4">
    <source>
        <dbReference type="Pfam" id="PF22725"/>
    </source>
</evidence>
<reference evidence="6" key="1">
    <citation type="journal article" date="2019" name="Int. J. Syst. Evol. Microbiol.">
        <title>The Global Catalogue of Microorganisms (GCM) 10K type strain sequencing project: providing services to taxonomists for standard genome sequencing and annotation.</title>
        <authorList>
            <consortium name="The Broad Institute Genomics Platform"/>
            <consortium name="The Broad Institute Genome Sequencing Center for Infectious Disease"/>
            <person name="Wu L."/>
            <person name="Ma J."/>
        </authorList>
    </citation>
    <scope>NUCLEOTIDE SEQUENCE [LARGE SCALE GENOMIC DNA]</scope>
    <source>
        <strain evidence="6">KCTC 52141</strain>
    </source>
</reference>
<evidence type="ECO:0000313" key="5">
    <source>
        <dbReference type="EMBL" id="MFC3154423.1"/>
    </source>
</evidence>
<dbReference type="Gene3D" id="3.40.50.720">
    <property type="entry name" value="NAD(P)-binding Rossmann-like Domain"/>
    <property type="match status" value="1"/>
</dbReference>
<keyword evidence="6" id="KW-1185">Reference proteome</keyword>
<dbReference type="Pfam" id="PF01408">
    <property type="entry name" value="GFO_IDH_MocA"/>
    <property type="match status" value="1"/>
</dbReference>
<name>A0ABV7HNX5_9GAMM</name>
<feature type="domain" description="Gfo/Idh/MocA-like oxidoreductase N-terminal" evidence="3">
    <location>
        <begin position="4"/>
        <end position="121"/>
    </location>
</feature>
<evidence type="ECO:0000256" key="2">
    <source>
        <dbReference type="ARBA" id="ARBA00023002"/>
    </source>
</evidence>
<evidence type="ECO:0000313" key="6">
    <source>
        <dbReference type="Proteomes" id="UP001595548"/>
    </source>
</evidence>
<proteinExistence type="inferred from homology"/>
<comment type="caution">
    <text evidence="5">The sequence shown here is derived from an EMBL/GenBank/DDBJ whole genome shotgun (WGS) entry which is preliminary data.</text>
</comment>
<dbReference type="SUPFAM" id="SSF55347">
    <property type="entry name" value="Glyceraldehyde-3-phosphate dehydrogenase-like, C-terminal domain"/>
    <property type="match status" value="1"/>
</dbReference>
<dbReference type="Pfam" id="PF22725">
    <property type="entry name" value="GFO_IDH_MocA_C3"/>
    <property type="match status" value="1"/>
</dbReference>